<dbReference type="SUPFAM" id="SSF46938">
    <property type="entry name" value="CRAL/TRIO N-terminal domain"/>
    <property type="match status" value="1"/>
</dbReference>
<dbReference type="Proteomes" id="UP001153712">
    <property type="component" value="Chromosome 14"/>
</dbReference>
<evidence type="ECO:0000313" key="3">
    <source>
        <dbReference type="Proteomes" id="UP001153712"/>
    </source>
</evidence>
<dbReference type="GO" id="GO:1902936">
    <property type="term" value="F:phosphatidylinositol bisphosphate binding"/>
    <property type="evidence" value="ECO:0007669"/>
    <property type="project" value="TreeGrafter"/>
</dbReference>
<name>A0A9N9TMB3_PHYSR</name>
<dbReference type="Pfam" id="PF00650">
    <property type="entry name" value="CRAL_TRIO"/>
    <property type="match status" value="1"/>
</dbReference>
<dbReference type="InterPro" id="IPR001251">
    <property type="entry name" value="CRAL-TRIO_dom"/>
</dbReference>
<evidence type="ECO:0000259" key="1">
    <source>
        <dbReference type="PROSITE" id="PS50191"/>
    </source>
</evidence>
<dbReference type="Gene3D" id="3.40.525.10">
    <property type="entry name" value="CRAL-TRIO lipid binding domain"/>
    <property type="match status" value="1"/>
</dbReference>
<dbReference type="GO" id="GO:0016020">
    <property type="term" value="C:membrane"/>
    <property type="evidence" value="ECO:0007669"/>
    <property type="project" value="TreeGrafter"/>
</dbReference>
<dbReference type="PANTHER" id="PTHR10174:SF213">
    <property type="entry name" value="CRAL-TRIO DOMAIN-CONTAINING PROTEIN"/>
    <property type="match status" value="1"/>
</dbReference>
<dbReference type="CDD" id="cd00170">
    <property type="entry name" value="SEC14"/>
    <property type="match status" value="1"/>
</dbReference>
<keyword evidence="3" id="KW-1185">Reference proteome</keyword>
<feature type="domain" description="CRAL-TRIO" evidence="1">
    <location>
        <begin position="155"/>
        <end position="250"/>
    </location>
</feature>
<dbReference type="SMART" id="SM00516">
    <property type="entry name" value="SEC14"/>
    <property type="match status" value="1"/>
</dbReference>
<proteinExistence type="predicted"/>
<organism evidence="2 3">
    <name type="scientific">Phyllotreta striolata</name>
    <name type="common">Striped flea beetle</name>
    <name type="synonym">Crioceris striolata</name>
    <dbReference type="NCBI Taxonomy" id="444603"/>
    <lineage>
        <taxon>Eukaryota</taxon>
        <taxon>Metazoa</taxon>
        <taxon>Ecdysozoa</taxon>
        <taxon>Arthropoda</taxon>
        <taxon>Hexapoda</taxon>
        <taxon>Insecta</taxon>
        <taxon>Pterygota</taxon>
        <taxon>Neoptera</taxon>
        <taxon>Endopterygota</taxon>
        <taxon>Coleoptera</taxon>
        <taxon>Polyphaga</taxon>
        <taxon>Cucujiformia</taxon>
        <taxon>Chrysomeloidea</taxon>
        <taxon>Chrysomelidae</taxon>
        <taxon>Galerucinae</taxon>
        <taxon>Alticini</taxon>
        <taxon>Phyllotreta</taxon>
    </lineage>
</organism>
<evidence type="ECO:0000313" key="2">
    <source>
        <dbReference type="EMBL" id="CAG9857503.1"/>
    </source>
</evidence>
<sequence length="303" mass="34735">MSWLESPFVEIDVKDVYNKDEKLKKEDVDTLKDWLKKTPHLPPVTELQIVLFLHSCYYNIELSKRTIDVYFTTRTLSQDIFGSRTIRDPALSTALKCGLSVVLPELTPKGEAVIMCKLMHPDSALYDSAGQFKMFDVCTHLYLHKRGPAEAVQMVMDMDQSTFGHLLKVTPSVVRRTLYYLQEGMPIRLKCIHIINVVPFLDKALALIKPFMKKELYDSIKIHSDIRTLYEYVPKDMLPSDYGGSCESASTLHGKLIDLISNTDDFHRFQESQLIDKSKRPKLEDFEQSLFGASGSFKKLEVD</sequence>
<dbReference type="AlphaFoldDB" id="A0A9N9TMB3"/>
<accession>A0A9N9TMB3</accession>
<protein>
    <recommendedName>
        <fullName evidence="1">CRAL-TRIO domain-containing protein</fullName>
    </recommendedName>
</protein>
<reference evidence="2" key="1">
    <citation type="submission" date="2022-01" db="EMBL/GenBank/DDBJ databases">
        <authorList>
            <person name="King R."/>
        </authorList>
    </citation>
    <scope>NUCLEOTIDE SEQUENCE</scope>
</reference>
<dbReference type="PRINTS" id="PR00180">
    <property type="entry name" value="CRETINALDHBP"/>
</dbReference>
<dbReference type="OrthoDB" id="6432525at2759"/>
<dbReference type="PROSITE" id="PS50191">
    <property type="entry name" value="CRAL_TRIO"/>
    <property type="match status" value="1"/>
</dbReference>
<dbReference type="PANTHER" id="PTHR10174">
    <property type="entry name" value="ALPHA-TOCOPHEROL TRANSFER PROTEIN-RELATED"/>
    <property type="match status" value="1"/>
</dbReference>
<dbReference type="InterPro" id="IPR036273">
    <property type="entry name" value="CRAL/TRIO_N_dom_sf"/>
</dbReference>
<dbReference type="InterPro" id="IPR036865">
    <property type="entry name" value="CRAL-TRIO_dom_sf"/>
</dbReference>
<dbReference type="SUPFAM" id="SSF52087">
    <property type="entry name" value="CRAL/TRIO domain"/>
    <property type="match status" value="1"/>
</dbReference>
<dbReference type="EMBL" id="OU900107">
    <property type="protein sequence ID" value="CAG9857503.1"/>
    <property type="molecule type" value="Genomic_DNA"/>
</dbReference>
<gene>
    <name evidence="2" type="ORF">PHYEVI_LOCUS3908</name>
</gene>